<dbReference type="GO" id="GO:0006032">
    <property type="term" value="P:chitin catabolic process"/>
    <property type="evidence" value="ECO:0007669"/>
    <property type="project" value="UniProtKB-KW"/>
</dbReference>
<protein>
    <recommendedName>
        <fullName evidence="4">chitin deacetylase</fullName>
        <ecNumber evidence="4">3.5.1.41</ecNumber>
    </recommendedName>
</protein>
<evidence type="ECO:0000256" key="2">
    <source>
        <dbReference type="ARBA" id="ARBA00023024"/>
    </source>
</evidence>
<comment type="catalytic activity">
    <reaction evidence="5">
        <text>[(1-&gt;4)-N-acetyl-beta-D-glucosaminyl](n) + n H2O = chitosan + n acetate</text>
        <dbReference type="Rhea" id="RHEA:10464"/>
        <dbReference type="Rhea" id="RHEA-COMP:9593"/>
        <dbReference type="Rhea" id="RHEA-COMP:9597"/>
        <dbReference type="ChEBI" id="CHEBI:15377"/>
        <dbReference type="ChEBI" id="CHEBI:17029"/>
        <dbReference type="ChEBI" id="CHEBI:30089"/>
        <dbReference type="ChEBI" id="CHEBI:57704"/>
        <dbReference type="EC" id="3.5.1.41"/>
    </reaction>
    <physiologicalReaction direction="left-to-right" evidence="5">
        <dbReference type="Rhea" id="RHEA:10465"/>
    </physiologicalReaction>
</comment>
<dbReference type="SUPFAM" id="SSF88713">
    <property type="entry name" value="Glycoside hydrolase/deacetylase"/>
    <property type="match status" value="1"/>
</dbReference>
<dbReference type="InterPro" id="IPR050248">
    <property type="entry name" value="Polysacc_deacetylase_ArnD"/>
</dbReference>
<feature type="domain" description="NodB homology" evidence="6">
    <location>
        <begin position="49"/>
        <end position="224"/>
    </location>
</feature>
<dbReference type="Pfam" id="PF01522">
    <property type="entry name" value="Polysacc_deac_1"/>
    <property type="match status" value="1"/>
</dbReference>
<dbReference type="PROSITE" id="PS51677">
    <property type="entry name" value="NODB"/>
    <property type="match status" value="1"/>
</dbReference>
<name>A0A1L7X0Y2_9HELO</name>
<comment type="cofactor">
    <cofactor evidence="1">
        <name>Co(2+)</name>
        <dbReference type="ChEBI" id="CHEBI:48828"/>
    </cofactor>
</comment>
<sequence length="242" mass="27429">MLLLILLALLLMLLLLIYTIYKPPTWLVSLMSWKNPDVLFHVPLSSSNHVVALTIDDAPSSETGKILDVLKKYNAKATFFIIGSQASGYEAVLKRMHDEGHEMGNHAWRDEPSVRLRSEVLKQQMMDVEKMLIPNESGTKWFRPGSGYFNKKMVDVVKEMGYRTVLGDIFPFDPVIPRPKINAAHILSMLKPGGIIIVHDRRSYSAEQLEITLKGMKERGWKAESLGGVLKIAEEEKKEKAR</sequence>
<dbReference type="InterPro" id="IPR002509">
    <property type="entry name" value="NODB_dom"/>
</dbReference>
<dbReference type="OrthoDB" id="407355at2759"/>
<dbReference type="Gene3D" id="3.20.20.370">
    <property type="entry name" value="Glycoside hydrolase/deacetylase"/>
    <property type="match status" value="1"/>
</dbReference>
<gene>
    <name evidence="7" type="ORF">PAC_08563</name>
</gene>
<keyword evidence="3" id="KW-0170">Cobalt</keyword>
<reference evidence="7 8" key="1">
    <citation type="submission" date="2016-03" db="EMBL/GenBank/DDBJ databases">
        <authorList>
            <person name="Ploux O."/>
        </authorList>
    </citation>
    <scope>NUCLEOTIDE SEQUENCE [LARGE SCALE GENOMIC DNA]</scope>
    <source>
        <strain evidence="7 8">UAMH 11012</strain>
    </source>
</reference>
<keyword evidence="8" id="KW-1185">Reference proteome</keyword>
<dbReference type="STRING" id="576137.A0A1L7X0Y2"/>
<evidence type="ECO:0000256" key="1">
    <source>
        <dbReference type="ARBA" id="ARBA00001941"/>
    </source>
</evidence>
<keyword evidence="2" id="KW-0119">Carbohydrate metabolism</keyword>
<accession>A0A1L7X0Y2</accession>
<dbReference type="PANTHER" id="PTHR10587:SF137">
    <property type="entry name" value="4-DEOXY-4-FORMAMIDO-L-ARABINOSE-PHOSPHOUNDECAPRENOL DEFORMYLASE ARND-RELATED"/>
    <property type="match status" value="1"/>
</dbReference>
<evidence type="ECO:0000313" key="8">
    <source>
        <dbReference type="Proteomes" id="UP000184330"/>
    </source>
</evidence>
<dbReference type="GO" id="GO:0004099">
    <property type="term" value="F:chitin deacetylase activity"/>
    <property type="evidence" value="ECO:0007669"/>
    <property type="project" value="UniProtKB-EC"/>
</dbReference>
<keyword evidence="2" id="KW-0146">Chitin degradation</keyword>
<dbReference type="EC" id="3.5.1.41" evidence="4"/>
<dbReference type="EMBL" id="FJOG01000012">
    <property type="protein sequence ID" value="CZR58671.1"/>
    <property type="molecule type" value="Genomic_DNA"/>
</dbReference>
<dbReference type="AlphaFoldDB" id="A0A1L7X0Y2"/>
<organism evidence="7 8">
    <name type="scientific">Phialocephala subalpina</name>
    <dbReference type="NCBI Taxonomy" id="576137"/>
    <lineage>
        <taxon>Eukaryota</taxon>
        <taxon>Fungi</taxon>
        <taxon>Dikarya</taxon>
        <taxon>Ascomycota</taxon>
        <taxon>Pezizomycotina</taxon>
        <taxon>Leotiomycetes</taxon>
        <taxon>Helotiales</taxon>
        <taxon>Mollisiaceae</taxon>
        <taxon>Phialocephala</taxon>
        <taxon>Phialocephala fortinii species complex</taxon>
    </lineage>
</organism>
<proteinExistence type="predicted"/>
<keyword evidence="2" id="KW-0624">Polysaccharide degradation</keyword>
<evidence type="ECO:0000259" key="6">
    <source>
        <dbReference type="PROSITE" id="PS51677"/>
    </source>
</evidence>
<dbReference type="GO" id="GO:0005975">
    <property type="term" value="P:carbohydrate metabolic process"/>
    <property type="evidence" value="ECO:0007669"/>
    <property type="project" value="InterPro"/>
</dbReference>
<evidence type="ECO:0000256" key="4">
    <source>
        <dbReference type="ARBA" id="ARBA00024056"/>
    </source>
</evidence>
<evidence type="ECO:0000256" key="3">
    <source>
        <dbReference type="ARBA" id="ARBA00023285"/>
    </source>
</evidence>
<dbReference type="GO" id="GO:0009272">
    <property type="term" value="P:fungal-type cell wall biogenesis"/>
    <property type="evidence" value="ECO:0007669"/>
    <property type="project" value="UniProtKB-ARBA"/>
</dbReference>
<dbReference type="InterPro" id="IPR011330">
    <property type="entry name" value="Glyco_hydro/deAcase_b/a-brl"/>
</dbReference>
<evidence type="ECO:0000313" key="7">
    <source>
        <dbReference type="EMBL" id="CZR58671.1"/>
    </source>
</evidence>
<dbReference type="PANTHER" id="PTHR10587">
    <property type="entry name" value="GLYCOSYL TRANSFERASE-RELATED"/>
    <property type="match status" value="1"/>
</dbReference>
<dbReference type="Proteomes" id="UP000184330">
    <property type="component" value="Unassembled WGS sequence"/>
</dbReference>
<evidence type="ECO:0000256" key="5">
    <source>
        <dbReference type="ARBA" id="ARBA00048494"/>
    </source>
</evidence>